<dbReference type="CDD" id="cd00303">
    <property type="entry name" value="retropepsin_like"/>
    <property type="match status" value="1"/>
</dbReference>
<reference evidence="4 5" key="1">
    <citation type="submission" date="2014-06" db="EMBL/GenBank/DDBJ databases">
        <title>Evolutionary Origins and Diversification of the Mycorrhizal Mutualists.</title>
        <authorList>
            <consortium name="DOE Joint Genome Institute"/>
            <consortium name="Mycorrhizal Genomics Consortium"/>
            <person name="Kohler A."/>
            <person name="Kuo A."/>
            <person name="Nagy L.G."/>
            <person name="Floudas D."/>
            <person name="Copeland A."/>
            <person name="Barry K.W."/>
            <person name="Cichocki N."/>
            <person name="Veneault-Fourrey C."/>
            <person name="LaButti K."/>
            <person name="Lindquist E.A."/>
            <person name="Lipzen A."/>
            <person name="Lundell T."/>
            <person name="Morin E."/>
            <person name="Murat C."/>
            <person name="Riley R."/>
            <person name="Ohm R."/>
            <person name="Sun H."/>
            <person name="Tunlid A."/>
            <person name="Henrissat B."/>
            <person name="Grigoriev I.V."/>
            <person name="Hibbett D.S."/>
            <person name="Martin F."/>
        </authorList>
    </citation>
    <scope>NUCLEOTIDE SEQUENCE [LARGE SCALE GENOMIC DNA]</scope>
    <source>
        <strain evidence="4 5">SS14</strain>
    </source>
</reference>
<dbReference type="HOGENOM" id="CLU_090384_1_0_1"/>
<dbReference type="GO" id="GO:0003676">
    <property type="term" value="F:nucleic acid binding"/>
    <property type="evidence" value="ECO:0007669"/>
    <property type="project" value="InterPro"/>
</dbReference>
<evidence type="ECO:0000313" key="4">
    <source>
        <dbReference type="EMBL" id="KIJ41396.1"/>
    </source>
</evidence>
<sequence length="150" mass="16975">VDSIQTGRGRLTREEHERRMKEGLCLYCGTAGHVIRSCPKIPPDRRQPQVSAIMDETQDPQAPQAGNFHTTAFNKSLFFLSILLRFPGKKPITTHALVDCGASGCFISDHFAQRHSLPWSCLPDPVPIYAVDGHEWKTAFRTHLRLFKYT</sequence>
<dbReference type="PROSITE" id="PS50158">
    <property type="entry name" value="ZF_CCHC"/>
    <property type="match status" value="1"/>
</dbReference>
<feature type="non-terminal residue" evidence="4">
    <location>
        <position position="150"/>
    </location>
</feature>
<evidence type="ECO:0000256" key="1">
    <source>
        <dbReference type="ARBA" id="ARBA00022664"/>
    </source>
</evidence>
<feature type="non-terminal residue" evidence="4">
    <location>
        <position position="1"/>
    </location>
</feature>
<dbReference type="AlphaFoldDB" id="A0A0C9VTG9"/>
<evidence type="ECO:0000259" key="3">
    <source>
        <dbReference type="PROSITE" id="PS50158"/>
    </source>
</evidence>
<accession>A0A0C9VTG9</accession>
<evidence type="ECO:0000313" key="5">
    <source>
        <dbReference type="Proteomes" id="UP000054279"/>
    </source>
</evidence>
<dbReference type="OrthoDB" id="128646at2759"/>
<proteinExistence type="predicted"/>
<organism evidence="4 5">
    <name type="scientific">Sphaerobolus stellatus (strain SS14)</name>
    <dbReference type="NCBI Taxonomy" id="990650"/>
    <lineage>
        <taxon>Eukaryota</taxon>
        <taxon>Fungi</taxon>
        <taxon>Dikarya</taxon>
        <taxon>Basidiomycota</taxon>
        <taxon>Agaricomycotina</taxon>
        <taxon>Agaricomycetes</taxon>
        <taxon>Phallomycetidae</taxon>
        <taxon>Geastrales</taxon>
        <taxon>Sphaerobolaceae</taxon>
        <taxon>Sphaerobolus</taxon>
    </lineage>
</organism>
<dbReference type="SUPFAM" id="SSF57756">
    <property type="entry name" value="Retrovirus zinc finger-like domains"/>
    <property type="match status" value="1"/>
</dbReference>
<keyword evidence="5" id="KW-1185">Reference proteome</keyword>
<dbReference type="GO" id="GO:0006397">
    <property type="term" value="P:mRNA processing"/>
    <property type="evidence" value="ECO:0007669"/>
    <property type="project" value="UniProtKB-KW"/>
</dbReference>
<evidence type="ECO:0000256" key="2">
    <source>
        <dbReference type="PROSITE-ProRule" id="PRU00047"/>
    </source>
</evidence>
<keyword evidence="2" id="KW-0862">Zinc</keyword>
<keyword evidence="2" id="KW-0863">Zinc-finger</keyword>
<gene>
    <name evidence="4" type="ORF">M422DRAFT_146957</name>
</gene>
<dbReference type="InterPro" id="IPR036875">
    <property type="entry name" value="Znf_CCHC_sf"/>
</dbReference>
<dbReference type="InterPro" id="IPR001878">
    <property type="entry name" value="Znf_CCHC"/>
</dbReference>
<dbReference type="EMBL" id="KN837137">
    <property type="protein sequence ID" value="KIJ41396.1"/>
    <property type="molecule type" value="Genomic_DNA"/>
</dbReference>
<dbReference type="GO" id="GO:0008270">
    <property type="term" value="F:zinc ion binding"/>
    <property type="evidence" value="ECO:0007669"/>
    <property type="project" value="UniProtKB-KW"/>
</dbReference>
<keyword evidence="2" id="KW-0479">Metal-binding</keyword>
<protein>
    <recommendedName>
        <fullName evidence="3">CCHC-type domain-containing protein</fullName>
    </recommendedName>
</protein>
<dbReference type="Proteomes" id="UP000054279">
    <property type="component" value="Unassembled WGS sequence"/>
</dbReference>
<name>A0A0C9VTG9_SPHS4</name>
<feature type="domain" description="CCHC-type" evidence="3">
    <location>
        <begin position="25"/>
        <end position="40"/>
    </location>
</feature>
<dbReference type="Gene3D" id="4.10.60.10">
    <property type="entry name" value="Zinc finger, CCHC-type"/>
    <property type="match status" value="1"/>
</dbReference>
<keyword evidence="1" id="KW-0507">mRNA processing</keyword>